<name>A0A7K4HRM3_9EURY</name>
<keyword evidence="1 4" id="KW-0808">Transferase</keyword>
<dbReference type="AlphaFoldDB" id="A0A7K4HRM3"/>
<gene>
    <name evidence="4" type="ORF">HWN36_11610</name>
</gene>
<keyword evidence="5" id="KW-1185">Reference proteome</keyword>
<dbReference type="Pfam" id="PF00583">
    <property type="entry name" value="Acetyltransf_1"/>
    <property type="match status" value="1"/>
</dbReference>
<dbReference type="InterPro" id="IPR050832">
    <property type="entry name" value="Bact_Acetyltransf"/>
</dbReference>
<dbReference type="PROSITE" id="PS51186">
    <property type="entry name" value="GNAT"/>
    <property type="match status" value="1"/>
</dbReference>
<dbReference type="InterPro" id="IPR000182">
    <property type="entry name" value="GNAT_dom"/>
</dbReference>
<dbReference type="Proteomes" id="UP000570823">
    <property type="component" value="Unassembled WGS sequence"/>
</dbReference>
<dbReference type="CDD" id="cd04301">
    <property type="entry name" value="NAT_SF"/>
    <property type="match status" value="1"/>
</dbReference>
<evidence type="ECO:0000313" key="5">
    <source>
        <dbReference type="Proteomes" id="UP000570823"/>
    </source>
</evidence>
<dbReference type="GO" id="GO:0016747">
    <property type="term" value="F:acyltransferase activity, transferring groups other than amino-acyl groups"/>
    <property type="evidence" value="ECO:0007669"/>
    <property type="project" value="InterPro"/>
</dbReference>
<sequence length="183" mass="20060">MPAAAVEGRPKNTLPRITNLSCVNGREMRLRPAAPDDAAAIAAHNIAMAMETEGLALDPVTVRAGVEAVLAGPRRGFYLLAEAGGEVVGQAMVTYEWSDWRNGDFWWVQSVYVAPAFRRQGVFTRIFAAVEAAARERPGVVGLRLYVEKENTAAQETYRRLGMVRSGYAMFELAFARPVLSSR</sequence>
<evidence type="ECO:0000313" key="4">
    <source>
        <dbReference type="EMBL" id="NVO67934.1"/>
    </source>
</evidence>
<comment type="caution">
    <text evidence="4">The sequence shown here is derived from an EMBL/GenBank/DDBJ whole genome shotgun (WGS) entry which is preliminary data.</text>
</comment>
<accession>A0A7K4HRM3</accession>
<keyword evidence="2" id="KW-0012">Acyltransferase</keyword>
<evidence type="ECO:0000256" key="1">
    <source>
        <dbReference type="ARBA" id="ARBA00022679"/>
    </source>
</evidence>
<evidence type="ECO:0000256" key="2">
    <source>
        <dbReference type="ARBA" id="ARBA00023315"/>
    </source>
</evidence>
<protein>
    <submittedName>
        <fullName evidence="4">GNAT family N-acetyltransferase</fullName>
    </submittedName>
</protein>
<reference evidence="4 5" key="1">
    <citation type="submission" date="2020-06" db="EMBL/GenBank/DDBJ databases">
        <title>Methanofollis fontis sp. nov., a methanogen isolated from marine sediments near a cold seep at Four-Way Closure Ridge offshore southwestern Taiwan.</title>
        <authorList>
            <person name="Chen S.-C."/>
            <person name="Teng N.-H."/>
            <person name="Lin Y.-S."/>
            <person name="Lai M.-C."/>
            <person name="Chen H.-H."/>
            <person name="Wang C.-C."/>
        </authorList>
    </citation>
    <scope>NUCLEOTIDE SEQUENCE [LARGE SCALE GENOMIC DNA]</scope>
    <source>
        <strain evidence="4 5">DSM 2702</strain>
    </source>
</reference>
<evidence type="ECO:0000259" key="3">
    <source>
        <dbReference type="PROSITE" id="PS51186"/>
    </source>
</evidence>
<dbReference type="InterPro" id="IPR016181">
    <property type="entry name" value="Acyl_CoA_acyltransferase"/>
</dbReference>
<dbReference type="SUPFAM" id="SSF55729">
    <property type="entry name" value="Acyl-CoA N-acyltransferases (Nat)"/>
    <property type="match status" value="1"/>
</dbReference>
<dbReference type="Gene3D" id="3.40.630.30">
    <property type="match status" value="1"/>
</dbReference>
<dbReference type="EMBL" id="JABXWR010000002">
    <property type="protein sequence ID" value="NVO67934.1"/>
    <property type="molecule type" value="Genomic_DNA"/>
</dbReference>
<proteinExistence type="predicted"/>
<organism evidence="4 5">
    <name type="scientific">Methanofollis tationis</name>
    <dbReference type="NCBI Taxonomy" id="81417"/>
    <lineage>
        <taxon>Archaea</taxon>
        <taxon>Methanobacteriati</taxon>
        <taxon>Methanobacteriota</taxon>
        <taxon>Stenosarchaea group</taxon>
        <taxon>Methanomicrobia</taxon>
        <taxon>Methanomicrobiales</taxon>
        <taxon>Methanomicrobiaceae</taxon>
        <taxon>Methanofollis</taxon>
    </lineage>
</organism>
<dbReference type="PANTHER" id="PTHR43877">
    <property type="entry name" value="AMINOALKYLPHOSPHONATE N-ACETYLTRANSFERASE-RELATED-RELATED"/>
    <property type="match status" value="1"/>
</dbReference>
<feature type="domain" description="N-acetyltransferase" evidence="3">
    <location>
        <begin position="28"/>
        <end position="183"/>
    </location>
</feature>